<feature type="non-terminal residue" evidence="2">
    <location>
        <position position="1"/>
    </location>
</feature>
<keyword evidence="3" id="KW-1185">Reference proteome</keyword>
<dbReference type="EMBL" id="CAXAMM010033683">
    <property type="protein sequence ID" value="CAK9071747.1"/>
    <property type="molecule type" value="Genomic_DNA"/>
</dbReference>
<name>A0ABP0P9Z1_9DINO</name>
<organism evidence="2 3">
    <name type="scientific">Durusdinium trenchii</name>
    <dbReference type="NCBI Taxonomy" id="1381693"/>
    <lineage>
        <taxon>Eukaryota</taxon>
        <taxon>Sar</taxon>
        <taxon>Alveolata</taxon>
        <taxon>Dinophyceae</taxon>
        <taxon>Suessiales</taxon>
        <taxon>Symbiodiniaceae</taxon>
        <taxon>Durusdinium</taxon>
    </lineage>
</organism>
<dbReference type="Proteomes" id="UP001642464">
    <property type="component" value="Unassembled WGS sequence"/>
</dbReference>
<feature type="non-terminal residue" evidence="2">
    <location>
        <position position="344"/>
    </location>
</feature>
<gene>
    <name evidence="2" type="ORF">SCF082_LOCUS35429</name>
</gene>
<comment type="caution">
    <text evidence="2">The sequence shown here is derived from an EMBL/GenBank/DDBJ whole genome shotgun (WGS) entry which is preliminary data.</text>
</comment>
<sequence>TNNKLDYVSVVSALEILYDEHFTKRPGQVHPGHHQPQIFNLEEDDEWNYEWEPTWDSSWMTPVTWDDWEWDEHGGEHDAAGDGDGEGPQGDADALALDNGRSWSQAQRATQLMKKDRGFGKGRWLHYMEDDWGYTYAMPMKGKKGKGKGKQAYMVEDYYANAFNFKGKGKSKSKGNHNVNAYMADIHDYYGLQFELQAAEEHQANDGDLDMAAVSAGTTCYGMLDSGATCSAGPEQSIKRLVQAVLTKDSAAQIKVDGQNRPRFRYGSGKWGRAQYHLEIKSSTSARTFQAFALPDPEEITQPWFQDHMLVPVLVGMDFMKGNGMIVDFSDGLAVCAALDEDEP</sequence>
<proteinExistence type="predicted"/>
<feature type="compositionally biased region" description="Basic and acidic residues" evidence="1">
    <location>
        <begin position="71"/>
        <end position="80"/>
    </location>
</feature>
<protein>
    <submittedName>
        <fullName evidence="2">Transposon Ty1-NL2 Gag-Pol polyprotein</fullName>
    </submittedName>
</protein>
<evidence type="ECO:0000313" key="2">
    <source>
        <dbReference type="EMBL" id="CAK9071747.1"/>
    </source>
</evidence>
<feature type="region of interest" description="Disordered" evidence="1">
    <location>
        <begin position="70"/>
        <end position="93"/>
    </location>
</feature>
<reference evidence="2 3" key="1">
    <citation type="submission" date="2024-02" db="EMBL/GenBank/DDBJ databases">
        <authorList>
            <person name="Chen Y."/>
            <person name="Shah S."/>
            <person name="Dougan E. K."/>
            <person name="Thang M."/>
            <person name="Chan C."/>
        </authorList>
    </citation>
    <scope>NUCLEOTIDE SEQUENCE [LARGE SCALE GENOMIC DNA]</scope>
</reference>
<evidence type="ECO:0000256" key="1">
    <source>
        <dbReference type="SAM" id="MobiDB-lite"/>
    </source>
</evidence>
<accession>A0ABP0P9Z1</accession>
<evidence type="ECO:0000313" key="3">
    <source>
        <dbReference type="Proteomes" id="UP001642464"/>
    </source>
</evidence>